<feature type="domain" description="Glycosyl transferase family 1" evidence="1">
    <location>
        <begin position="179"/>
        <end position="333"/>
    </location>
</feature>
<dbReference type="Pfam" id="PF13439">
    <property type="entry name" value="Glyco_transf_4"/>
    <property type="match status" value="1"/>
</dbReference>
<keyword evidence="4" id="KW-1185">Reference proteome</keyword>
<evidence type="ECO:0008006" key="5">
    <source>
        <dbReference type="Google" id="ProtNLM"/>
    </source>
</evidence>
<proteinExistence type="predicted"/>
<dbReference type="PANTHER" id="PTHR12526:SF630">
    <property type="entry name" value="GLYCOSYLTRANSFERASE"/>
    <property type="match status" value="1"/>
</dbReference>
<dbReference type="AlphaFoldDB" id="A0A095TZ28"/>
<dbReference type="PANTHER" id="PTHR12526">
    <property type="entry name" value="GLYCOSYLTRANSFERASE"/>
    <property type="match status" value="1"/>
</dbReference>
<reference evidence="3 4" key="1">
    <citation type="submission" date="2014-09" db="EMBL/GenBank/DDBJ databases">
        <title>Whole Genome Shotgun of Flavobacterium aquatile LMG 4008.</title>
        <authorList>
            <person name="Gale A.N."/>
            <person name="Pipes S.E."/>
            <person name="Newman J.D."/>
        </authorList>
    </citation>
    <scope>NUCLEOTIDE SEQUENCE [LARGE SCALE GENOMIC DNA]</scope>
    <source>
        <strain evidence="3 4">LMG 4008</strain>
    </source>
</reference>
<dbReference type="InterPro" id="IPR001296">
    <property type="entry name" value="Glyco_trans_1"/>
</dbReference>
<sequence length="356" mass="40819">MKIIRLTTFLDFGGIESKMANLSSLSDDNEWIFCSIGKGGTAEKKIIQNKKEVICFNYSFKIPSIITITKLYFYLIKQKPDVFHSAGSEANFHGIIAAKLAKVPVIIAEEIGIPSHSKFAIIIFNFIYKLCDFVVGESQSVIDNLKHDYYVNHNKLKVISNFAIFKNYETDLVPNNNLEFKIVTVSRLEPVKNIEGIIKVIYKLKNENYKIKYTIVGDGNSVEVLKELLNRLKLENEIEFVGFQEDTQKYYLNSDVYILNSFSEGFSNSLLEAMYLKRMCITTNVGAATEMIQNDINGWIIQVNDENELYQKIKKCIEINSETRKSIEDNAKSTVVDNFSLQNHINKLMQLYKTKL</sequence>
<comment type="caution">
    <text evidence="3">The sequence shown here is derived from an EMBL/GenBank/DDBJ whole genome shotgun (WGS) entry which is preliminary data.</text>
</comment>
<gene>
    <name evidence="3" type="ORF">LG45_10725</name>
</gene>
<evidence type="ECO:0000313" key="3">
    <source>
        <dbReference type="EMBL" id="KGD67598.1"/>
    </source>
</evidence>
<evidence type="ECO:0000259" key="1">
    <source>
        <dbReference type="Pfam" id="PF00534"/>
    </source>
</evidence>
<dbReference type="OrthoDB" id="9811239at2"/>
<dbReference type="EMBL" id="JRHH01000004">
    <property type="protein sequence ID" value="KGD67598.1"/>
    <property type="molecule type" value="Genomic_DNA"/>
</dbReference>
<protein>
    <recommendedName>
        <fullName evidence="5">Glycosyl transferase family 1 domain-containing protein</fullName>
    </recommendedName>
</protein>
<evidence type="ECO:0000313" key="4">
    <source>
        <dbReference type="Proteomes" id="UP000029554"/>
    </source>
</evidence>
<dbReference type="Proteomes" id="UP000029554">
    <property type="component" value="Unassembled WGS sequence"/>
</dbReference>
<feature type="domain" description="Glycosyltransferase subfamily 4-like N-terminal" evidence="2">
    <location>
        <begin position="33"/>
        <end position="162"/>
    </location>
</feature>
<name>A0A095TZ28_9FLAO</name>
<dbReference type="eggNOG" id="COG0438">
    <property type="taxonomic scope" value="Bacteria"/>
</dbReference>
<dbReference type="GO" id="GO:0016757">
    <property type="term" value="F:glycosyltransferase activity"/>
    <property type="evidence" value="ECO:0007669"/>
    <property type="project" value="InterPro"/>
</dbReference>
<dbReference type="InterPro" id="IPR028098">
    <property type="entry name" value="Glyco_trans_4-like_N"/>
</dbReference>
<evidence type="ECO:0000259" key="2">
    <source>
        <dbReference type="Pfam" id="PF13439"/>
    </source>
</evidence>
<dbReference type="STRING" id="1453498.LG45_10725"/>
<dbReference type="RefSeq" id="WP_035126935.1">
    <property type="nucleotide sequence ID" value="NZ_JRHH01000004.1"/>
</dbReference>
<accession>A0A095TZ28</accession>
<organism evidence="3 4">
    <name type="scientific">Flavobacterium aquatile LMG 4008 = ATCC 11947</name>
    <dbReference type="NCBI Taxonomy" id="1453498"/>
    <lineage>
        <taxon>Bacteria</taxon>
        <taxon>Pseudomonadati</taxon>
        <taxon>Bacteroidota</taxon>
        <taxon>Flavobacteriia</taxon>
        <taxon>Flavobacteriales</taxon>
        <taxon>Flavobacteriaceae</taxon>
        <taxon>Flavobacterium</taxon>
    </lineage>
</organism>
<dbReference type="SUPFAM" id="SSF53756">
    <property type="entry name" value="UDP-Glycosyltransferase/glycogen phosphorylase"/>
    <property type="match status" value="1"/>
</dbReference>
<dbReference type="Gene3D" id="3.40.50.2000">
    <property type="entry name" value="Glycogen Phosphorylase B"/>
    <property type="match status" value="2"/>
</dbReference>
<dbReference type="Pfam" id="PF00534">
    <property type="entry name" value="Glycos_transf_1"/>
    <property type="match status" value="1"/>
</dbReference>